<sequence length="480" mass="54066">MEVAIEAPRSRRQANQHLVDMECRTTGQLERNGEKRFVFRVSFQYGSSRRNVITPCTAALIGGAQALNFVVRSLIAFWYLIPNTGTQIWISHFDYGGHIQRSASDVSEAIPRCPSLRKELDTFHRSRQEDGLNLHSGLSGRSSWILYGNFRRREASLKLSHVETSRTSEVAIIEQVRESLDILPCLPEALASAAGFHDLNTCHIQQSIGIKLDRKTALDRLPRAIVFDNYLPLVSLTTDMERFRAAFARLICCHAILWLCGIERGDISVGNLMCSKDGTPKLCDYDLSYLSWEKIEIGFTNTGTLKFMASELLTDNAMNGEVQKVYRHDAEAFAWVLLWILGRYRDGKQLDQGRLFDSWAEQVSFAEINTKRSTAFTSIMNKKADFPQPLSNNFRGEAFGFIAKLRGAHLSHESAVVELAAQESFEGPSSNQELEKEIAEFRSAAFITKVLNTRLIASSEYSGLVKDALKVYMAKENNSQ</sequence>
<dbReference type="AlphaFoldDB" id="A0AAW0DF06"/>
<evidence type="ECO:0000313" key="2">
    <source>
        <dbReference type="EMBL" id="KAK7051274.1"/>
    </source>
</evidence>
<dbReference type="Gene3D" id="1.10.510.10">
    <property type="entry name" value="Transferase(Phosphotransferase) domain 1"/>
    <property type="match status" value="1"/>
</dbReference>
<organism evidence="2 3">
    <name type="scientific">Paramarasmius palmivorus</name>
    <dbReference type="NCBI Taxonomy" id="297713"/>
    <lineage>
        <taxon>Eukaryota</taxon>
        <taxon>Fungi</taxon>
        <taxon>Dikarya</taxon>
        <taxon>Basidiomycota</taxon>
        <taxon>Agaricomycotina</taxon>
        <taxon>Agaricomycetes</taxon>
        <taxon>Agaricomycetidae</taxon>
        <taxon>Agaricales</taxon>
        <taxon>Marasmiineae</taxon>
        <taxon>Marasmiaceae</taxon>
        <taxon>Paramarasmius</taxon>
    </lineage>
</organism>
<protein>
    <recommendedName>
        <fullName evidence="1">Fungal-type protein kinase domain-containing protein</fullName>
    </recommendedName>
</protein>
<dbReference type="EMBL" id="JAYKXP010000013">
    <property type="protein sequence ID" value="KAK7051274.1"/>
    <property type="molecule type" value="Genomic_DNA"/>
</dbReference>
<dbReference type="InterPro" id="IPR011009">
    <property type="entry name" value="Kinase-like_dom_sf"/>
</dbReference>
<proteinExistence type="predicted"/>
<gene>
    <name evidence="2" type="ORF">VNI00_004774</name>
</gene>
<dbReference type="Proteomes" id="UP001383192">
    <property type="component" value="Unassembled WGS sequence"/>
</dbReference>
<accession>A0AAW0DF06</accession>
<dbReference type="SUPFAM" id="SSF56112">
    <property type="entry name" value="Protein kinase-like (PK-like)"/>
    <property type="match status" value="1"/>
</dbReference>
<name>A0AAW0DF06_9AGAR</name>
<feature type="domain" description="Fungal-type protein kinase" evidence="1">
    <location>
        <begin position="208"/>
        <end position="340"/>
    </location>
</feature>
<keyword evidence="3" id="KW-1185">Reference proteome</keyword>
<reference evidence="2 3" key="1">
    <citation type="submission" date="2024-01" db="EMBL/GenBank/DDBJ databases">
        <title>A draft genome for a cacao thread blight-causing isolate of Paramarasmius palmivorus.</title>
        <authorList>
            <person name="Baruah I.K."/>
            <person name="Bukari Y."/>
            <person name="Amoako-Attah I."/>
            <person name="Meinhardt L.W."/>
            <person name="Bailey B.A."/>
            <person name="Cohen S.P."/>
        </authorList>
    </citation>
    <scope>NUCLEOTIDE SEQUENCE [LARGE SCALE GENOMIC DNA]</scope>
    <source>
        <strain evidence="2 3">GH-12</strain>
    </source>
</reference>
<comment type="caution">
    <text evidence="2">The sequence shown here is derived from an EMBL/GenBank/DDBJ whole genome shotgun (WGS) entry which is preliminary data.</text>
</comment>
<evidence type="ECO:0000259" key="1">
    <source>
        <dbReference type="Pfam" id="PF17667"/>
    </source>
</evidence>
<evidence type="ECO:0000313" key="3">
    <source>
        <dbReference type="Proteomes" id="UP001383192"/>
    </source>
</evidence>
<dbReference type="InterPro" id="IPR040976">
    <property type="entry name" value="Pkinase_fungal"/>
</dbReference>
<dbReference type="Pfam" id="PF17667">
    <property type="entry name" value="Pkinase_fungal"/>
    <property type="match status" value="1"/>
</dbReference>